<evidence type="ECO:0000256" key="3">
    <source>
        <dbReference type="ARBA" id="ARBA00022989"/>
    </source>
</evidence>
<keyword evidence="4" id="KW-0472">Membrane</keyword>
<dbReference type="OrthoDB" id="9255830at2"/>
<dbReference type="GO" id="GO:0016020">
    <property type="term" value="C:membrane"/>
    <property type="evidence" value="ECO:0007669"/>
    <property type="project" value="UniProtKB-SubCell"/>
</dbReference>
<keyword evidence="3" id="KW-1133">Transmembrane helix</keyword>
<keyword evidence="6" id="KW-1185">Reference proteome</keyword>
<evidence type="ECO:0000313" key="5">
    <source>
        <dbReference type="EMBL" id="EEU95720.1"/>
    </source>
</evidence>
<dbReference type="InterPro" id="IPR021147">
    <property type="entry name" value="DUF697"/>
</dbReference>
<comment type="subcellular location">
    <subcellularLocation>
        <location evidence="1">Membrane</location>
        <topology evidence="1">Multi-pass membrane protein</topology>
    </subcellularLocation>
</comment>
<dbReference type="STRING" id="411483.FAEPRAA2165_02657"/>
<reference evidence="5" key="1">
    <citation type="submission" date="2009-08" db="EMBL/GenBank/DDBJ databases">
        <authorList>
            <person name="Weinstock G."/>
            <person name="Sodergren E."/>
            <person name="Clifton S."/>
            <person name="Fulton L."/>
            <person name="Fulton B."/>
            <person name="Courtney L."/>
            <person name="Fronick C."/>
            <person name="Harrison M."/>
            <person name="Strong C."/>
            <person name="Farmer C."/>
            <person name="Delahaunty K."/>
            <person name="Markovic C."/>
            <person name="Hall O."/>
            <person name="Minx P."/>
            <person name="Tomlinson C."/>
            <person name="Mitreva M."/>
            <person name="Nelson J."/>
            <person name="Hou S."/>
            <person name="Wollam A."/>
            <person name="Pepin K.H."/>
            <person name="Johnson M."/>
            <person name="Bhonagiri V."/>
            <person name="Nash W.E."/>
            <person name="Warren W."/>
            <person name="Chinwalla A."/>
            <person name="Mardis E.R."/>
            <person name="Wilson R.K."/>
        </authorList>
    </citation>
    <scope>NUCLEOTIDE SEQUENCE [LARGE SCALE GENOMIC DNA]</scope>
    <source>
        <strain evidence="5">A2-165</strain>
    </source>
</reference>
<keyword evidence="2" id="KW-0812">Transmembrane</keyword>
<dbReference type="HOGENOM" id="CLU_130336_0_0_9"/>
<dbReference type="GeneID" id="90661502"/>
<evidence type="ECO:0000256" key="1">
    <source>
        <dbReference type="ARBA" id="ARBA00004141"/>
    </source>
</evidence>
<dbReference type="AlphaFoldDB" id="C7H8L5"/>
<comment type="caution">
    <text evidence="5">The sequence shown here is derived from an EMBL/GenBank/DDBJ whole genome shotgun (WGS) entry which is preliminary data.</text>
</comment>
<dbReference type="Proteomes" id="UP000004619">
    <property type="component" value="Unassembled WGS sequence"/>
</dbReference>
<dbReference type="EMBL" id="ACOP02000073">
    <property type="protein sequence ID" value="EEU95720.1"/>
    <property type="molecule type" value="Genomic_DNA"/>
</dbReference>
<dbReference type="eggNOG" id="COG3597">
    <property type="taxonomic scope" value="Bacteria"/>
</dbReference>
<evidence type="ECO:0000313" key="6">
    <source>
        <dbReference type="Proteomes" id="UP000004619"/>
    </source>
</evidence>
<proteinExistence type="predicted"/>
<dbReference type="PATRIC" id="fig|411483.3.peg.2103"/>
<protein>
    <submittedName>
        <fullName evidence="5">Uncharacterized protein</fullName>
    </submittedName>
</protein>
<name>C7H8L5_FAED2</name>
<dbReference type="Pfam" id="PF05128">
    <property type="entry name" value="DUF697"/>
    <property type="match status" value="1"/>
</dbReference>
<organism evidence="5 6">
    <name type="scientific">Faecalibacterium duncaniae (strain DSM 17677 / JCM 31915 / A2-165)</name>
    <name type="common">Faecalibacterium prausnitzii</name>
    <dbReference type="NCBI Taxonomy" id="411483"/>
    <lineage>
        <taxon>Bacteria</taxon>
        <taxon>Bacillati</taxon>
        <taxon>Bacillota</taxon>
        <taxon>Clostridia</taxon>
        <taxon>Eubacteriales</taxon>
        <taxon>Oscillospiraceae</taxon>
        <taxon>Faecalibacterium</taxon>
    </lineage>
</organism>
<accession>C7H8L5</accession>
<gene>
    <name evidence="5" type="ORF">FAEPRAA2165_02657</name>
</gene>
<evidence type="ECO:0000256" key="2">
    <source>
        <dbReference type="ARBA" id="ARBA00022692"/>
    </source>
</evidence>
<sequence>MAKTKVTMPDDLKSKCAAVIHTATTAAAAAGIIPIPMADTIPITAAQITMIIGLGHIFDISLSETAAKSILGGTMASQTGRAVFSGIIKGIPGVGTVVGGVISAGTSVALTETLGWIVAEDFYKKSLDPTAESVLDTANTVMNGFNDFTGSVNSQARASAAANAAATAKKTKKRFF</sequence>
<evidence type="ECO:0000256" key="4">
    <source>
        <dbReference type="ARBA" id="ARBA00023136"/>
    </source>
</evidence>
<dbReference type="RefSeq" id="WP_005934722.1">
    <property type="nucleotide sequence ID" value="NZ_CP022479.1"/>
</dbReference>